<comment type="subcellular location">
    <subcellularLocation>
        <location evidence="1">Cell membrane</location>
        <topology evidence="1">Multi-pass membrane protein</topology>
    </subcellularLocation>
</comment>
<evidence type="ECO:0000256" key="4">
    <source>
        <dbReference type="ARBA" id="ARBA00022989"/>
    </source>
</evidence>
<evidence type="ECO:0000256" key="6">
    <source>
        <dbReference type="SAM" id="Phobius"/>
    </source>
</evidence>
<evidence type="ECO:0000256" key="2">
    <source>
        <dbReference type="ARBA" id="ARBA00022475"/>
    </source>
</evidence>
<dbReference type="InterPro" id="IPR019264">
    <property type="entry name" value="DUF2179"/>
</dbReference>
<dbReference type="AlphaFoldDB" id="A0A4Q0M9A4"/>
<dbReference type="InterPro" id="IPR003740">
    <property type="entry name" value="YitT"/>
</dbReference>
<evidence type="ECO:0000256" key="3">
    <source>
        <dbReference type="ARBA" id="ARBA00022692"/>
    </source>
</evidence>
<dbReference type="InterPro" id="IPR051461">
    <property type="entry name" value="UPF0750_membrane"/>
</dbReference>
<dbReference type="EMBL" id="RXOC01000006">
    <property type="protein sequence ID" value="RXF69757.1"/>
    <property type="molecule type" value="Genomic_DNA"/>
</dbReference>
<dbReference type="Pfam" id="PF10035">
    <property type="entry name" value="DUF2179"/>
    <property type="match status" value="1"/>
</dbReference>
<evidence type="ECO:0000256" key="1">
    <source>
        <dbReference type="ARBA" id="ARBA00004651"/>
    </source>
</evidence>
<dbReference type="Proteomes" id="UP000290848">
    <property type="component" value="Unassembled WGS sequence"/>
</dbReference>
<protein>
    <submittedName>
        <fullName evidence="8">YitT family protein</fullName>
    </submittedName>
</protein>
<dbReference type="PIRSF" id="PIRSF006483">
    <property type="entry name" value="Membrane_protein_YitT"/>
    <property type="match status" value="1"/>
</dbReference>
<proteinExistence type="predicted"/>
<feature type="transmembrane region" description="Helical" evidence="6">
    <location>
        <begin position="113"/>
        <end position="131"/>
    </location>
</feature>
<feature type="transmembrane region" description="Helical" evidence="6">
    <location>
        <begin position="85"/>
        <end position="107"/>
    </location>
</feature>
<keyword evidence="5 6" id="KW-0472">Membrane</keyword>
<dbReference type="GO" id="GO:0005886">
    <property type="term" value="C:plasma membrane"/>
    <property type="evidence" value="ECO:0007669"/>
    <property type="project" value="UniProtKB-SubCell"/>
</dbReference>
<name>A0A4Q0M9A4_9SPHI</name>
<dbReference type="PANTHER" id="PTHR33545">
    <property type="entry name" value="UPF0750 MEMBRANE PROTEIN YITT-RELATED"/>
    <property type="match status" value="1"/>
</dbReference>
<evidence type="ECO:0000259" key="7">
    <source>
        <dbReference type="Pfam" id="PF10035"/>
    </source>
</evidence>
<evidence type="ECO:0000313" key="8">
    <source>
        <dbReference type="EMBL" id="RXF69757.1"/>
    </source>
</evidence>
<reference evidence="8 9" key="1">
    <citation type="submission" date="2018-12" db="EMBL/GenBank/DDBJ databases">
        <title>The Draft Genome Sequence of the Soil Bacterium Pedobacter tournemirensis R1.</title>
        <authorList>
            <person name="He J."/>
        </authorList>
    </citation>
    <scope>NUCLEOTIDE SEQUENCE [LARGE SCALE GENOMIC DNA]</scope>
    <source>
        <strain evidence="8 9">R1</strain>
    </source>
</reference>
<feature type="transmembrane region" description="Helical" evidence="6">
    <location>
        <begin position="152"/>
        <end position="176"/>
    </location>
</feature>
<sequence>MINRRKRYNLSLKQRLLKILFVILGVLLAAFGLKGFLLPNEFIDGGVTGISLLANHITGLPVSVWLLVFNAPFILLGLRQIGKPFALYTLFAVVGLSLVIFFFDFPVITHDKLLISIFGGFFLGAGIGFAMRGGCVLDGTEIIAVYINRKSVFSIGDIIMIINVAIFICAAFILGIESALYSILTYLSASKTVDFIIQGIEEYTGVTIISAKSHEIKEAITTNLKRGVTVYKGERGYGGNQYSDKEIDIIFTVVTRLEVSKIKDVVRLIDRKAFMVMNVISETNGGLIKRRPLH</sequence>
<feature type="transmembrane region" description="Helical" evidence="6">
    <location>
        <begin position="16"/>
        <end position="37"/>
    </location>
</feature>
<dbReference type="RefSeq" id="WP_128769459.1">
    <property type="nucleotide sequence ID" value="NZ_RXOC01000006.1"/>
</dbReference>
<dbReference type="InterPro" id="IPR015867">
    <property type="entry name" value="N-reg_PII/ATP_PRibTrfase_C"/>
</dbReference>
<keyword evidence="4 6" id="KW-1133">Transmembrane helix</keyword>
<keyword evidence="3 6" id="KW-0812">Transmembrane</keyword>
<dbReference type="Pfam" id="PF02588">
    <property type="entry name" value="YitT_membrane"/>
    <property type="match status" value="1"/>
</dbReference>
<dbReference type="CDD" id="cd16380">
    <property type="entry name" value="YitT_C"/>
    <property type="match status" value="1"/>
</dbReference>
<dbReference type="PANTHER" id="PTHR33545:SF3">
    <property type="entry name" value="UPF0750 MEMBRANE PROTEIN YQFU"/>
    <property type="match status" value="1"/>
</dbReference>
<feature type="domain" description="DUF2179" evidence="7">
    <location>
        <begin position="226"/>
        <end position="285"/>
    </location>
</feature>
<accession>A0A4Q0M9A4</accession>
<evidence type="ECO:0000313" key="9">
    <source>
        <dbReference type="Proteomes" id="UP000290848"/>
    </source>
</evidence>
<gene>
    <name evidence="8" type="ORF">EKH83_10925</name>
</gene>
<dbReference type="Gene3D" id="3.30.70.120">
    <property type="match status" value="1"/>
</dbReference>
<keyword evidence="2" id="KW-1003">Cell membrane</keyword>
<evidence type="ECO:0000256" key="5">
    <source>
        <dbReference type="ARBA" id="ARBA00023136"/>
    </source>
</evidence>
<organism evidence="8 9">
    <name type="scientific">Arcticibacter tournemirensis</name>
    <dbReference type="NCBI Taxonomy" id="699437"/>
    <lineage>
        <taxon>Bacteria</taxon>
        <taxon>Pseudomonadati</taxon>
        <taxon>Bacteroidota</taxon>
        <taxon>Sphingobacteriia</taxon>
        <taxon>Sphingobacteriales</taxon>
        <taxon>Sphingobacteriaceae</taxon>
        <taxon>Arcticibacter</taxon>
    </lineage>
</organism>
<comment type="caution">
    <text evidence="8">The sequence shown here is derived from an EMBL/GenBank/DDBJ whole genome shotgun (WGS) entry which is preliminary data.</text>
</comment>
<feature type="transmembrane region" description="Helical" evidence="6">
    <location>
        <begin position="57"/>
        <end position="78"/>
    </location>
</feature>